<evidence type="ECO:0000313" key="3">
    <source>
        <dbReference type="Proteomes" id="UP000008022"/>
    </source>
</evidence>
<protein>
    <submittedName>
        <fullName evidence="2">Uncharacterized protein</fullName>
    </submittedName>
</protein>
<dbReference type="EnsemblPlants" id="ORUFI12G10270.1">
    <property type="protein sequence ID" value="ORUFI12G10270.1"/>
    <property type="gene ID" value="ORUFI12G10270"/>
</dbReference>
<feature type="compositionally biased region" description="Polar residues" evidence="1">
    <location>
        <begin position="1"/>
        <end position="11"/>
    </location>
</feature>
<dbReference type="AlphaFoldDB" id="A0A0E0RG89"/>
<keyword evidence="3" id="KW-1185">Reference proteome</keyword>
<evidence type="ECO:0000313" key="2">
    <source>
        <dbReference type="EnsemblPlants" id="ORUFI12G10270.1"/>
    </source>
</evidence>
<dbReference type="Proteomes" id="UP000008022">
    <property type="component" value="Unassembled WGS sequence"/>
</dbReference>
<proteinExistence type="predicted"/>
<feature type="region of interest" description="Disordered" evidence="1">
    <location>
        <begin position="1"/>
        <end position="26"/>
    </location>
</feature>
<dbReference type="Gramene" id="ORUFI12G10270.1">
    <property type="protein sequence ID" value="ORUFI12G10270.1"/>
    <property type="gene ID" value="ORUFI12G10270"/>
</dbReference>
<dbReference type="OMA" id="RCAAWQW"/>
<dbReference type="HOGENOM" id="CLU_2214197_0_0_1"/>
<sequence length="107" mass="11475">MVTRATATASGNGRGRRRATPYGDAGVSWRPLTLNSRWRLARRRYDAGVRGGAALARVFGGSVGGGPTRRGATRCGTRARPVRCTSRKGRCAAWQWLERATSGVRSG</sequence>
<reference evidence="2" key="2">
    <citation type="submission" date="2015-06" db="UniProtKB">
        <authorList>
            <consortium name="EnsemblPlants"/>
        </authorList>
    </citation>
    <scope>IDENTIFICATION</scope>
</reference>
<reference evidence="3" key="1">
    <citation type="submission" date="2013-06" db="EMBL/GenBank/DDBJ databases">
        <authorList>
            <person name="Zhao Q."/>
        </authorList>
    </citation>
    <scope>NUCLEOTIDE SEQUENCE</scope>
    <source>
        <strain evidence="3">cv. W1943</strain>
    </source>
</reference>
<organism evidence="2 3">
    <name type="scientific">Oryza rufipogon</name>
    <name type="common">Brownbeard rice</name>
    <name type="synonym">Asian wild rice</name>
    <dbReference type="NCBI Taxonomy" id="4529"/>
    <lineage>
        <taxon>Eukaryota</taxon>
        <taxon>Viridiplantae</taxon>
        <taxon>Streptophyta</taxon>
        <taxon>Embryophyta</taxon>
        <taxon>Tracheophyta</taxon>
        <taxon>Spermatophyta</taxon>
        <taxon>Magnoliopsida</taxon>
        <taxon>Liliopsida</taxon>
        <taxon>Poales</taxon>
        <taxon>Poaceae</taxon>
        <taxon>BOP clade</taxon>
        <taxon>Oryzoideae</taxon>
        <taxon>Oryzeae</taxon>
        <taxon>Oryzinae</taxon>
        <taxon>Oryza</taxon>
    </lineage>
</organism>
<name>A0A0E0RG89_ORYRU</name>
<evidence type="ECO:0000256" key="1">
    <source>
        <dbReference type="SAM" id="MobiDB-lite"/>
    </source>
</evidence>
<accession>A0A0E0RG89</accession>